<evidence type="ECO:0000313" key="1">
    <source>
        <dbReference type="EMBL" id="MBB5139110.1"/>
    </source>
</evidence>
<dbReference type="RefSeq" id="WP_221337495.1">
    <property type="nucleotide sequence ID" value="NZ_BAABIX010000016.1"/>
</dbReference>
<name>A0A840PN42_9ACTN</name>
<dbReference type="InterPro" id="IPR049747">
    <property type="entry name" value="SCO2522-like"/>
</dbReference>
<proteinExistence type="predicted"/>
<dbReference type="AlphaFoldDB" id="A0A840PN42"/>
<dbReference type="EMBL" id="JACHGN010000027">
    <property type="protein sequence ID" value="MBB5139110.1"/>
    <property type="molecule type" value="Genomic_DNA"/>
</dbReference>
<sequence length="314" mass="34767">MTAPFAEDTAERRVEATPLSHVSIELGHLYMEDYAEGRDHLRERFRQVAPWARTVRESLSETLPGRARISTCFLIDDYFSRFGSPAEVVPMVTEAAAESGLVVDYLARESGCARFGPVDLATLVLDRIVVDPAPGANGSRPPLTETGWLCNGQRGPETAHVEAMGAQPGWRPPVQNAKRRHSIFVDVELWDAPGGERVWSCPFLAAVWQLLRLGLLRYHGKAVAVPEEPGETFPAEWDALPPLLKLNPRAAPFAAYRTVSVLSSRFLPVELAVRTILGQVAVDLEVLRQVTERARAEGVPFEDELVDRVSYVFT</sequence>
<dbReference type="Proteomes" id="UP000578449">
    <property type="component" value="Unassembled WGS sequence"/>
</dbReference>
<keyword evidence="2" id="KW-1185">Reference proteome</keyword>
<protein>
    <submittedName>
        <fullName evidence="1">Uncharacterized protein</fullName>
    </submittedName>
</protein>
<comment type="caution">
    <text evidence="1">The sequence shown here is derived from an EMBL/GenBank/DDBJ whole genome shotgun (WGS) entry which is preliminary data.</text>
</comment>
<organism evidence="1 2">
    <name type="scientific">Thermocatellispora tengchongensis</name>
    <dbReference type="NCBI Taxonomy" id="1073253"/>
    <lineage>
        <taxon>Bacteria</taxon>
        <taxon>Bacillati</taxon>
        <taxon>Actinomycetota</taxon>
        <taxon>Actinomycetes</taxon>
        <taxon>Streptosporangiales</taxon>
        <taxon>Streptosporangiaceae</taxon>
        <taxon>Thermocatellispora</taxon>
    </lineage>
</organism>
<reference evidence="1 2" key="1">
    <citation type="submission" date="2020-08" db="EMBL/GenBank/DDBJ databases">
        <title>Genomic Encyclopedia of Type Strains, Phase IV (KMG-IV): sequencing the most valuable type-strain genomes for metagenomic binning, comparative biology and taxonomic classification.</title>
        <authorList>
            <person name="Goeker M."/>
        </authorList>
    </citation>
    <scope>NUCLEOTIDE SEQUENCE [LARGE SCALE GENOMIC DNA]</scope>
    <source>
        <strain evidence="1 2">DSM 45615</strain>
    </source>
</reference>
<evidence type="ECO:0000313" key="2">
    <source>
        <dbReference type="Proteomes" id="UP000578449"/>
    </source>
</evidence>
<gene>
    <name evidence="1" type="ORF">HNP84_008873</name>
</gene>
<accession>A0A840PN42</accession>
<dbReference type="NCBIfam" id="NF040566">
    <property type="entry name" value="SCO2522_fam"/>
    <property type="match status" value="1"/>
</dbReference>